<feature type="chain" id="PRO_5017186222" evidence="1">
    <location>
        <begin position="16"/>
        <end position="236"/>
    </location>
</feature>
<feature type="signal peptide" evidence="1">
    <location>
        <begin position="1"/>
        <end position="15"/>
    </location>
</feature>
<reference evidence="2" key="3">
    <citation type="submission" date="2025-08" db="UniProtKB">
        <authorList>
            <consortium name="Ensembl"/>
        </authorList>
    </citation>
    <scope>IDENTIFICATION</scope>
</reference>
<organism evidence="2 3">
    <name type="scientific">Astyanax mexicanus</name>
    <name type="common">Blind cave fish</name>
    <name type="synonym">Astyanax fasciatus mexicanus</name>
    <dbReference type="NCBI Taxonomy" id="7994"/>
    <lineage>
        <taxon>Eukaryota</taxon>
        <taxon>Metazoa</taxon>
        <taxon>Chordata</taxon>
        <taxon>Craniata</taxon>
        <taxon>Vertebrata</taxon>
        <taxon>Euteleostomi</taxon>
        <taxon>Actinopterygii</taxon>
        <taxon>Neopterygii</taxon>
        <taxon>Teleostei</taxon>
        <taxon>Ostariophysi</taxon>
        <taxon>Characiformes</taxon>
        <taxon>Characoidei</taxon>
        <taxon>Acestrorhamphidae</taxon>
        <taxon>Acestrorhamphinae</taxon>
        <taxon>Astyanax</taxon>
    </lineage>
</organism>
<dbReference type="PANTHER" id="PTHR16120:SF0">
    <property type="entry name" value="AP-5 COMPLEX SUBUNIT SIGMA-1"/>
    <property type="match status" value="1"/>
</dbReference>
<dbReference type="GO" id="GO:0005829">
    <property type="term" value="C:cytosol"/>
    <property type="evidence" value="ECO:0007669"/>
    <property type="project" value="TreeGrafter"/>
</dbReference>
<dbReference type="InterPro" id="IPR029392">
    <property type="entry name" value="AP-5_subunit_s1"/>
</dbReference>
<accession>A0A3B1J093</accession>
<dbReference type="GO" id="GO:0000724">
    <property type="term" value="P:double-strand break repair via homologous recombination"/>
    <property type="evidence" value="ECO:0007669"/>
    <property type="project" value="InterPro"/>
</dbReference>
<dbReference type="Proteomes" id="UP000018467">
    <property type="component" value="Unassembled WGS sequence"/>
</dbReference>
<name>A0A3B1J093_ASTMX</name>
<keyword evidence="3" id="KW-1185">Reference proteome</keyword>
<reference evidence="2" key="4">
    <citation type="submission" date="2025-09" db="UniProtKB">
        <authorList>
            <consortium name="Ensembl"/>
        </authorList>
    </citation>
    <scope>IDENTIFICATION</scope>
</reference>
<dbReference type="FunCoup" id="A0A3B1J093">
    <property type="interactions" value="704"/>
</dbReference>
<dbReference type="PANTHER" id="PTHR16120">
    <property type="entry name" value="AP-5 COMPLEX SUBUNIT SIGMA-1"/>
    <property type="match status" value="1"/>
</dbReference>
<dbReference type="AlphaFoldDB" id="A0A3B1J093"/>
<keyword evidence="1" id="KW-0732">Signal</keyword>
<dbReference type="GO" id="GO:0005764">
    <property type="term" value="C:lysosome"/>
    <property type="evidence" value="ECO:0007669"/>
    <property type="project" value="TreeGrafter"/>
</dbReference>
<dbReference type="InParanoid" id="A0A3B1J093"/>
<dbReference type="GO" id="GO:0030119">
    <property type="term" value="C:AP-type membrane coat adaptor complex"/>
    <property type="evidence" value="ECO:0007669"/>
    <property type="project" value="InterPro"/>
</dbReference>
<sequence>MVVCFLIHTVGAVGALSPCESRVLYSRVFGVEEEDEELSGELEPEKRRLARKERLGVVARQVRSAVCLSREASGSVCVEAVLGEEAVALGEAECGVLSLGRGEPFAGPSVALWLGVQAMAFTMVCQPHENLLLAEGTLRNLTRHCLEELRLLGTGSEVGVSQRMYVCVVLEAAATRILMLFRCMSCLGKLALRSANNTGPDRIQLTSDILLMLILLSVETSYLTGQWELNCSKMDF</sequence>
<dbReference type="GO" id="GO:0005770">
    <property type="term" value="C:late endosome"/>
    <property type="evidence" value="ECO:0007669"/>
    <property type="project" value="TreeGrafter"/>
</dbReference>
<dbReference type="Ensembl" id="ENSAMXT00000043935.1">
    <property type="protein sequence ID" value="ENSAMXP00000035588.1"/>
    <property type="gene ID" value="ENSAMXG00000041070.1"/>
</dbReference>
<dbReference type="STRING" id="7994.ENSAMXP00000035588"/>
<protein>
    <submittedName>
        <fullName evidence="2">Adaptor related protein complex 5 subunit sigma 1</fullName>
    </submittedName>
</protein>
<reference evidence="3" key="2">
    <citation type="journal article" date="2014" name="Nat. Commun.">
        <title>The cavefish genome reveals candidate genes for eye loss.</title>
        <authorList>
            <person name="McGaugh S.E."/>
            <person name="Gross J.B."/>
            <person name="Aken B."/>
            <person name="Blin M."/>
            <person name="Borowsky R."/>
            <person name="Chalopin D."/>
            <person name="Hinaux H."/>
            <person name="Jeffery W.R."/>
            <person name="Keene A."/>
            <person name="Ma L."/>
            <person name="Minx P."/>
            <person name="Murphy D."/>
            <person name="O'Quin K.E."/>
            <person name="Retaux S."/>
            <person name="Rohner N."/>
            <person name="Searle S.M."/>
            <person name="Stahl B.A."/>
            <person name="Tabin C."/>
            <person name="Volff J.N."/>
            <person name="Yoshizawa M."/>
            <person name="Warren W.C."/>
        </authorList>
    </citation>
    <scope>NUCLEOTIDE SEQUENCE [LARGE SCALE GENOMIC DNA]</scope>
    <source>
        <strain evidence="3">female</strain>
    </source>
</reference>
<dbReference type="Bgee" id="ENSAMXG00000041070">
    <property type="expression patterns" value="Expressed in muscle tissue and 14 other cell types or tissues"/>
</dbReference>
<dbReference type="GO" id="GO:0016197">
    <property type="term" value="P:endosomal transport"/>
    <property type="evidence" value="ECO:0007669"/>
    <property type="project" value="InterPro"/>
</dbReference>
<proteinExistence type="predicted"/>
<evidence type="ECO:0000313" key="2">
    <source>
        <dbReference type="Ensembl" id="ENSAMXP00000035588.1"/>
    </source>
</evidence>
<evidence type="ECO:0000256" key="1">
    <source>
        <dbReference type="SAM" id="SignalP"/>
    </source>
</evidence>
<evidence type="ECO:0000313" key="3">
    <source>
        <dbReference type="Proteomes" id="UP000018467"/>
    </source>
</evidence>
<dbReference type="GeneTree" id="ENSGT00390000013178"/>
<dbReference type="Pfam" id="PF15001">
    <property type="entry name" value="AP-5_subunit_s1"/>
    <property type="match status" value="1"/>
</dbReference>
<reference evidence="3" key="1">
    <citation type="submission" date="2013-03" db="EMBL/GenBank/DDBJ databases">
        <authorList>
            <person name="Jeffery W."/>
            <person name="Warren W."/>
            <person name="Wilson R.K."/>
        </authorList>
    </citation>
    <scope>NUCLEOTIDE SEQUENCE</scope>
    <source>
        <strain evidence="3">female</strain>
    </source>
</reference>